<accession>A0AAV0BU36</accession>
<sequence>MLSASLSVKISEGYGLTETCLAASILLIDSLGILSNDGNVGKPLPCYEIKLKDVEGIYTKDDKPFARGQIFVRGHNLFKGNFIPGTQTEDKRIHSPLDSSGWFGTGDIGYFDETGGLHLVDRLIDTKDWIFKQQINHHFNVINLKKIELILLNSVPEIDQVFVSSNSKNSSNFGQIGNLVREVYQGLKSIERSKIKAREFQAIIQGTKDDEERCEVSVDEEGRVWIGTGDCKVHQEPMEDRGRLL</sequence>
<dbReference type="PANTHER" id="PTHR43272:SF33">
    <property type="entry name" value="AMP-BINDING DOMAIN-CONTAINING PROTEIN-RELATED"/>
    <property type="match status" value="1"/>
</dbReference>
<keyword evidence="2" id="KW-0067">ATP-binding</keyword>
<name>A0AAV0BU36_PHAPC</name>
<dbReference type="GO" id="GO:0016020">
    <property type="term" value="C:membrane"/>
    <property type="evidence" value="ECO:0007669"/>
    <property type="project" value="TreeGrafter"/>
</dbReference>
<dbReference type="GO" id="GO:0004467">
    <property type="term" value="F:long-chain fatty acid-CoA ligase activity"/>
    <property type="evidence" value="ECO:0007669"/>
    <property type="project" value="TreeGrafter"/>
</dbReference>
<dbReference type="Proteomes" id="UP001153365">
    <property type="component" value="Unassembled WGS sequence"/>
</dbReference>
<proteinExistence type="predicted"/>
<dbReference type="GO" id="GO:0005524">
    <property type="term" value="F:ATP binding"/>
    <property type="evidence" value="ECO:0007669"/>
    <property type="project" value="UniProtKB-KW"/>
</dbReference>
<feature type="domain" description="AMP-dependent synthetase/ligase" evidence="3">
    <location>
        <begin position="9"/>
        <end position="80"/>
    </location>
</feature>
<keyword evidence="1" id="KW-0547">Nucleotide-binding</keyword>
<dbReference type="PANTHER" id="PTHR43272">
    <property type="entry name" value="LONG-CHAIN-FATTY-ACID--COA LIGASE"/>
    <property type="match status" value="1"/>
</dbReference>
<keyword evidence="5" id="KW-1185">Reference proteome</keyword>
<dbReference type="Pfam" id="PF00501">
    <property type="entry name" value="AMP-binding"/>
    <property type="match status" value="1"/>
</dbReference>
<evidence type="ECO:0000313" key="4">
    <source>
        <dbReference type="EMBL" id="CAH7690330.1"/>
    </source>
</evidence>
<organism evidence="4 5">
    <name type="scientific">Phakopsora pachyrhizi</name>
    <name type="common">Asian soybean rust disease fungus</name>
    <dbReference type="NCBI Taxonomy" id="170000"/>
    <lineage>
        <taxon>Eukaryota</taxon>
        <taxon>Fungi</taxon>
        <taxon>Dikarya</taxon>
        <taxon>Basidiomycota</taxon>
        <taxon>Pucciniomycotina</taxon>
        <taxon>Pucciniomycetes</taxon>
        <taxon>Pucciniales</taxon>
        <taxon>Phakopsoraceae</taxon>
        <taxon>Phakopsora</taxon>
    </lineage>
</organism>
<evidence type="ECO:0000256" key="1">
    <source>
        <dbReference type="ARBA" id="ARBA00022741"/>
    </source>
</evidence>
<dbReference type="InterPro" id="IPR042099">
    <property type="entry name" value="ANL_N_sf"/>
</dbReference>
<dbReference type="AlphaFoldDB" id="A0AAV0BU36"/>
<protein>
    <submittedName>
        <fullName evidence="4">AMP-binding enzyme-domain-containing protein</fullName>
    </submittedName>
</protein>
<dbReference type="EMBL" id="CALTRL010006272">
    <property type="protein sequence ID" value="CAH7690330.1"/>
    <property type="molecule type" value="Genomic_DNA"/>
</dbReference>
<dbReference type="SUPFAM" id="SSF56801">
    <property type="entry name" value="Acetyl-CoA synthetase-like"/>
    <property type="match status" value="1"/>
</dbReference>
<evidence type="ECO:0000259" key="3">
    <source>
        <dbReference type="Pfam" id="PF00501"/>
    </source>
</evidence>
<reference evidence="4" key="1">
    <citation type="submission" date="2022-06" db="EMBL/GenBank/DDBJ databases">
        <authorList>
            <consortium name="SYNGENTA / RWTH Aachen University"/>
        </authorList>
    </citation>
    <scope>NUCLEOTIDE SEQUENCE</scope>
</reference>
<gene>
    <name evidence="4" type="ORF">PPACK8108_LOCUS25652</name>
</gene>
<comment type="caution">
    <text evidence="4">The sequence shown here is derived from an EMBL/GenBank/DDBJ whole genome shotgun (WGS) entry which is preliminary data.</text>
</comment>
<evidence type="ECO:0000256" key="2">
    <source>
        <dbReference type="ARBA" id="ARBA00022840"/>
    </source>
</evidence>
<dbReference type="GO" id="GO:0005783">
    <property type="term" value="C:endoplasmic reticulum"/>
    <property type="evidence" value="ECO:0007669"/>
    <property type="project" value="TreeGrafter"/>
</dbReference>
<dbReference type="Gene3D" id="3.40.50.12780">
    <property type="entry name" value="N-terminal domain of ligase-like"/>
    <property type="match status" value="1"/>
</dbReference>
<evidence type="ECO:0000313" key="5">
    <source>
        <dbReference type="Proteomes" id="UP001153365"/>
    </source>
</evidence>
<dbReference type="InterPro" id="IPR000873">
    <property type="entry name" value="AMP-dep_synth/lig_dom"/>
</dbReference>